<dbReference type="GeneID" id="35595416"/>
<keyword evidence="2" id="KW-1185">Reference proteome</keyword>
<evidence type="ECO:0000313" key="1">
    <source>
        <dbReference type="EMBL" id="CZT14034.1"/>
    </source>
</evidence>
<protein>
    <submittedName>
        <fullName evidence="1">Uncharacterized protein</fullName>
    </submittedName>
</protein>
<gene>
    <name evidence="1" type="ORF">RCC_00009</name>
</gene>
<reference evidence="1 2" key="1">
    <citation type="submission" date="2016-03" db="EMBL/GenBank/DDBJ databases">
        <authorList>
            <person name="Ploux O."/>
        </authorList>
    </citation>
    <scope>NUCLEOTIDE SEQUENCE [LARGE SCALE GENOMIC DNA]</scope>
    <source>
        <strain evidence="1 2">URUG2</strain>
    </source>
</reference>
<proteinExistence type="predicted"/>
<organism evidence="1 2">
    <name type="scientific">Ramularia collo-cygni</name>
    <dbReference type="NCBI Taxonomy" id="112498"/>
    <lineage>
        <taxon>Eukaryota</taxon>
        <taxon>Fungi</taxon>
        <taxon>Dikarya</taxon>
        <taxon>Ascomycota</taxon>
        <taxon>Pezizomycotina</taxon>
        <taxon>Dothideomycetes</taxon>
        <taxon>Dothideomycetidae</taxon>
        <taxon>Mycosphaerellales</taxon>
        <taxon>Mycosphaerellaceae</taxon>
        <taxon>Ramularia</taxon>
    </lineage>
</organism>
<dbReference type="Proteomes" id="UP000225277">
    <property type="component" value="Unassembled WGS sequence"/>
</dbReference>
<dbReference type="RefSeq" id="XP_023620932.1">
    <property type="nucleotide sequence ID" value="XM_023765164.1"/>
</dbReference>
<name>A0A2D3UVL6_9PEZI</name>
<accession>A0A2D3UVL6</accession>
<sequence>MRHLKSSSLQQQQQHLALRTILFIIARQHHQQDPLLLSARWLPAPTVRSIRMSSQRAASKSSDVLLWHGLQMEQIQSPTSSVY</sequence>
<evidence type="ECO:0000313" key="2">
    <source>
        <dbReference type="Proteomes" id="UP000225277"/>
    </source>
</evidence>
<dbReference type="AlphaFoldDB" id="A0A2D3UVL6"/>
<dbReference type="EMBL" id="FJUY01000001">
    <property type="protein sequence ID" value="CZT14034.1"/>
    <property type="molecule type" value="Genomic_DNA"/>
</dbReference>